<dbReference type="InterPro" id="IPR039604">
    <property type="entry name" value="Bfr1"/>
</dbReference>
<sequence length="525" mass="59359">MATKTATDAQMKKFVEKPEKPDEDKFKAEREVIEKELQDVRDKLKAVQDKISQVEIPWSNNGEKPGQNALQKQQSELRAELSSIRNAQAGFKISKQRIHDQIKTLDTSIKAKIAEQKAAKSKILFKSVAEIDSVIAGLESQVESGTMKIVEEQRALDTISTYRRHRKILQSLGAGENGIAAEKTKIAELKAQLVEDPEQKRLNDRFNEINTELDKIKAEQDELYKNLNSLRDERTKLRTKENEQKDAKRKLERDFYAAKDAYRAYEKAAYEVRKERIKAEREAKDKEYKRQIAAQKMEEASQPAFQAEITTCEGLIAHFDPTSPEAQATKTKASLLKDAGLKALATRVVETEPKGKKLVKEEEDYFVGKPKKGKKGSGKGSGTATPTTLPTSEEKEKGKFQLNHGILVELGKVDVRAPTKWDDVPGCVETLREKLAWYKDNSERVTKENISKAQKEIDRLESVSGKEEQGPKTPMAEEETAQLEKEEEEEKPLPVPETIEEAKAEEKPLPVSETIEEAKVEEKVE</sequence>
<feature type="compositionally biased region" description="Basic and acidic residues" evidence="2">
    <location>
        <begin position="516"/>
        <end position="525"/>
    </location>
</feature>
<dbReference type="EMBL" id="ML121539">
    <property type="protein sequence ID" value="RPB24953.1"/>
    <property type="molecule type" value="Genomic_DNA"/>
</dbReference>
<keyword evidence="4" id="KW-1185">Reference proteome</keyword>
<reference evidence="3 4" key="1">
    <citation type="journal article" date="2018" name="Nat. Ecol. Evol.">
        <title>Pezizomycetes genomes reveal the molecular basis of ectomycorrhizal truffle lifestyle.</title>
        <authorList>
            <person name="Murat C."/>
            <person name="Payen T."/>
            <person name="Noel B."/>
            <person name="Kuo A."/>
            <person name="Morin E."/>
            <person name="Chen J."/>
            <person name="Kohler A."/>
            <person name="Krizsan K."/>
            <person name="Balestrini R."/>
            <person name="Da Silva C."/>
            <person name="Montanini B."/>
            <person name="Hainaut M."/>
            <person name="Levati E."/>
            <person name="Barry K.W."/>
            <person name="Belfiori B."/>
            <person name="Cichocki N."/>
            <person name="Clum A."/>
            <person name="Dockter R.B."/>
            <person name="Fauchery L."/>
            <person name="Guy J."/>
            <person name="Iotti M."/>
            <person name="Le Tacon F."/>
            <person name="Lindquist E.A."/>
            <person name="Lipzen A."/>
            <person name="Malagnac F."/>
            <person name="Mello A."/>
            <person name="Molinier V."/>
            <person name="Miyauchi S."/>
            <person name="Poulain J."/>
            <person name="Riccioni C."/>
            <person name="Rubini A."/>
            <person name="Sitrit Y."/>
            <person name="Splivallo R."/>
            <person name="Traeger S."/>
            <person name="Wang M."/>
            <person name="Zifcakova L."/>
            <person name="Wipf D."/>
            <person name="Zambonelli A."/>
            <person name="Paolocci F."/>
            <person name="Nowrousian M."/>
            <person name="Ottonello S."/>
            <person name="Baldrian P."/>
            <person name="Spatafora J.W."/>
            <person name="Henrissat B."/>
            <person name="Nagy L.G."/>
            <person name="Aury J.M."/>
            <person name="Wincker P."/>
            <person name="Grigoriev I.V."/>
            <person name="Bonfante P."/>
            <person name="Martin F.M."/>
        </authorList>
    </citation>
    <scope>NUCLEOTIDE SEQUENCE [LARGE SCALE GENOMIC DNA]</scope>
    <source>
        <strain evidence="3 4">ATCC MYA-4762</strain>
    </source>
</reference>
<dbReference type="GO" id="GO:1990904">
    <property type="term" value="C:ribonucleoprotein complex"/>
    <property type="evidence" value="ECO:0007669"/>
    <property type="project" value="TreeGrafter"/>
</dbReference>
<organism evidence="3 4">
    <name type="scientific">Terfezia boudieri ATCC MYA-4762</name>
    <dbReference type="NCBI Taxonomy" id="1051890"/>
    <lineage>
        <taxon>Eukaryota</taxon>
        <taxon>Fungi</taxon>
        <taxon>Dikarya</taxon>
        <taxon>Ascomycota</taxon>
        <taxon>Pezizomycotina</taxon>
        <taxon>Pezizomycetes</taxon>
        <taxon>Pezizales</taxon>
        <taxon>Pezizaceae</taxon>
        <taxon>Terfezia</taxon>
    </lineage>
</organism>
<dbReference type="PANTHER" id="PTHR31027:SF2">
    <property type="entry name" value="LEBERCILIN DOMAIN-CONTAINING PROTEIN"/>
    <property type="match status" value="1"/>
</dbReference>
<gene>
    <name evidence="3" type="ORF">L211DRAFT_823122</name>
</gene>
<feature type="compositionally biased region" description="Basic and acidic residues" evidence="2">
    <location>
        <begin position="10"/>
        <end position="25"/>
    </location>
</feature>
<dbReference type="AlphaFoldDB" id="A0A3N4LPW3"/>
<keyword evidence="1" id="KW-0175">Coiled coil</keyword>
<feature type="compositionally biased region" description="Basic and acidic residues" evidence="2">
    <location>
        <begin position="448"/>
        <end position="470"/>
    </location>
</feature>
<evidence type="ECO:0000256" key="1">
    <source>
        <dbReference type="SAM" id="Coils"/>
    </source>
</evidence>
<feature type="region of interest" description="Disordered" evidence="2">
    <location>
        <begin position="448"/>
        <end position="525"/>
    </location>
</feature>
<dbReference type="GO" id="GO:0042175">
    <property type="term" value="C:nuclear outer membrane-endoplasmic reticulum membrane network"/>
    <property type="evidence" value="ECO:0007669"/>
    <property type="project" value="TreeGrafter"/>
</dbReference>
<feature type="region of interest" description="Disordered" evidence="2">
    <location>
        <begin position="1"/>
        <end position="25"/>
    </location>
</feature>
<dbReference type="GO" id="GO:0008298">
    <property type="term" value="P:intracellular mRNA localization"/>
    <property type="evidence" value="ECO:0007669"/>
    <property type="project" value="TreeGrafter"/>
</dbReference>
<dbReference type="GO" id="GO:0003729">
    <property type="term" value="F:mRNA binding"/>
    <property type="evidence" value="ECO:0007669"/>
    <property type="project" value="TreeGrafter"/>
</dbReference>
<dbReference type="InParanoid" id="A0A3N4LPW3"/>
<accession>A0A3N4LPW3</accession>
<feature type="region of interest" description="Disordered" evidence="2">
    <location>
        <begin position="368"/>
        <end position="397"/>
    </location>
</feature>
<dbReference type="PANTHER" id="PTHR31027">
    <property type="entry name" value="NUCLEAR SEGREGATION PROTEIN BFR1"/>
    <property type="match status" value="1"/>
</dbReference>
<dbReference type="STRING" id="1051890.A0A3N4LPW3"/>
<name>A0A3N4LPW3_9PEZI</name>
<evidence type="ECO:0000313" key="3">
    <source>
        <dbReference type="EMBL" id="RPB24953.1"/>
    </source>
</evidence>
<evidence type="ECO:0000313" key="4">
    <source>
        <dbReference type="Proteomes" id="UP000267821"/>
    </source>
</evidence>
<dbReference type="FunCoup" id="A0A3N4LPW3">
    <property type="interactions" value="176"/>
</dbReference>
<feature type="compositionally biased region" description="Acidic residues" evidence="2">
    <location>
        <begin position="476"/>
        <end position="490"/>
    </location>
</feature>
<dbReference type="Proteomes" id="UP000267821">
    <property type="component" value="Unassembled WGS sequence"/>
</dbReference>
<evidence type="ECO:0008006" key="5">
    <source>
        <dbReference type="Google" id="ProtNLM"/>
    </source>
</evidence>
<dbReference type="GO" id="GO:0005783">
    <property type="term" value="C:endoplasmic reticulum"/>
    <property type="evidence" value="ECO:0007669"/>
    <property type="project" value="TreeGrafter"/>
</dbReference>
<proteinExistence type="predicted"/>
<evidence type="ECO:0000256" key="2">
    <source>
        <dbReference type="SAM" id="MobiDB-lite"/>
    </source>
</evidence>
<protein>
    <recommendedName>
        <fullName evidence="5">Nuclear segregation protein Bfr1</fullName>
    </recommendedName>
</protein>
<feature type="coiled-coil region" evidence="1">
    <location>
        <begin position="199"/>
        <end position="287"/>
    </location>
</feature>
<dbReference type="OrthoDB" id="2195113at2759"/>